<organism evidence="1 2">
    <name type="scientific">Synechococcus phage ACG-2014a</name>
    <dbReference type="NCBI Taxonomy" id="1493507"/>
    <lineage>
        <taxon>Viruses</taxon>
        <taxon>Duplodnaviria</taxon>
        <taxon>Heunggongvirae</taxon>
        <taxon>Uroviricota</taxon>
        <taxon>Caudoviricetes</taxon>
        <taxon>Pantevenvirales</taxon>
        <taxon>Kyanoviridae</taxon>
        <taxon>Acionnavirus</taxon>
        <taxon>Acionnavirus monteraybay</taxon>
    </lineage>
</organism>
<gene>
    <name evidence="1" type="ORF">Syn7803US19_6</name>
</gene>
<name>A0A0E3FJ34_9CAUD</name>
<evidence type="ECO:0000313" key="2">
    <source>
        <dbReference type="Proteomes" id="UP000185408"/>
    </source>
</evidence>
<proteinExistence type="predicted"/>
<reference evidence="1 2" key="1">
    <citation type="submission" date="2013-12" db="EMBL/GenBank/DDBJ databases">
        <title>Ecological redundancy of diverse viral populations within a natural community.</title>
        <authorList>
            <person name="Gregory A.C."/>
            <person name="LaButti K."/>
            <person name="Copeland A."/>
            <person name="Woyke T."/>
            <person name="Sullivan M.B."/>
        </authorList>
    </citation>
    <scope>NUCLEOTIDE SEQUENCE [LARGE SCALE GENOMIC DNA]</scope>
    <source>
        <strain evidence="1">Syn7803US19</strain>
    </source>
</reference>
<accession>A0A0E3FJ34</accession>
<protein>
    <submittedName>
        <fullName evidence="1">Uncharacterized protein</fullName>
    </submittedName>
</protein>
<sequence>MAIFRPEYARYNSFQEFLSFAKDKDNSPSFSNLFSVSMATPAILRRGAGTVDNGNLEIKDDLALLLDYYADSVQLPSKQITTGQVGNVGSSYKYATNTAYSQMQIVFRLPRSQQSRNLFERWTQLMASDSDQYTTFYNEYCCPELLIYKWERGGGDYVYTDPKMIRALREAGNDFLLARKYELTACYRMVNVFPYNIGSVRLDNSTAKTLTMTVGFYYERYRFYPRNKFDLNLTNRARSTSIAVDNAYIAGETDSIR</sequence>
<dbReference type="Proteomes" id="UP000185408">
    <property type="component" value="Segment"/>
</dbReference>
<dbReference type="EMBL" id="KJ019087">
    <property type="protein sequence ID" value="AIX27935.1"/>
    <property type="molecule type" value="Genomic_DNA"/>
</dbReference>
<evidence type="ECO:0000313" key="1">
    <source>
        <dbReference type="EMBL" id="AIX27935.1"/>
    </source>
</evidence>